<dbReference type="RefSeq" id="WP_134754691.1">
    <property type="nucleotide sequence ID" value="NZ_MYFO02000006.1"/>
</dbReference>
<dbReference type="Proteomes" id="UP000298246">
    <property type="component" value="Unassembled WGS sequence"/>
</dbReference>
<keyword evidence="3" id="KW-1185">Reference proteome</keyword>
<gene>
    <name evidence="2" type="ORF">B5M42_16265</name>
</gene>
<dbReference type="AlphaFoldDB" id="A0A4Y8Q007"/>
<dbReference type="EMBL" id="MYFO01000022">
    <property type="protein sequence ID" value="TFE85953.1"/>
    <property type="molecule type" value="Genomic_DNA"/>
</dbReference>
<proteinExistence type="predicted"/>
<reference evidence="2 3" key="1">
    <citation type="submission" date="2017-03" db="EMBL/GenBank/DDBJ databases">
        <title>Isolation of Levoglucosan Utilizing Bacteria.</title>
        <authorList>
            <person name="Arya A.S."/>
        </authorList>
    </citation>
    <scope>NUCLEOTIDE SEQUENCE [LARGE SCALE GENOMIC DNA]</scope>
    <source>
        <strain evidence="2 3">MEC069</strain>
    </source>
</reference>
<evidence type="ECO:0000313" key="2">
    <source>
        <dbReference type="EMBL" id="TFE85953.1"/>
    </source>
</evidence>
<name>A0A4Y8Q007_9BACL</name>
<sequence>MRGKLGGEAAAMERTDAAKADGERSEGADRCGESSAVKQQRAGPCGERIGPTRAAYRVIAAHIERPHASNGSKVTCGKVGVPRFF</sequence>
<feature type="compositionally biased region" description="Basic and acidic residues" evidence="1">
    <location>
        <begin position="11"/>
        <end position="32"/>
    </location>
</feature>
<feature type="region of interest" description="Disordered" evidence="1">
    <location>
        <begin position="1"/>
        <end position="49"/>
    </location>
</feature>
<evidence type="ECO:0000256" key="1">
    <source>
        <dbReference type="SAM" id="MobiDB-lite"/>
    </source>
</evidence>
<comment type="caution">
    <text evidence="2">The sequence shown here is derived from an EMBL/GenBank/DDBJ whole genome shotgun (WGS) entry which is preliminary data.</text>
</comment>
<organism evidence="2 3">
    <name type="scientific">Paenibacillus athensensis</name>
    <dbReference type="NCBI Taxonomy" id="1967502"/>
    <lineage>
        <taxon>Bacteria</taxon>
        <taxon>Bacillati</taxon>
        <taxon>Bacillota</taxon>
        <taxon>Bacilli</taxon>
        <taxon>Bacillales</taxon>
        <taxon>Paenibacillaceae</taxon>
        <taxon>Paenibacillus</taxon>
    </lineage>
</organism>
<evidence type="ECO:0000313" key="3">
    <source>
        <dbReference type="Proteomes" id="UP000298246"/>
    </source>
</evidence>
<protein>
    <submittedName>
        <fullName evidence="2">Uncharacterized protein</fullName>
    </submittedName>
</protein>
<accession>A0A4Y8Q007</accession>